<feature type="domain" description="Cyclin N-terminal" evidence="2">
    <location>
        <begin position="19"/>
        <end position="99"/>
    </location>
</feature>
<sequence>MTKAWKASVVKLRLLRVWFDMPHAVFFTAVTYLDLFLSRIKLQEKYFDCLALACFHWALLKNGYNINVTQLVKISQVECSVRDVLRMANIVKEKLNLRINEDDENDRIATCGDFLTIFLEVLEYVSTNWTFRLHSSKILETEKLMTRLEVLMTNTYCVCFRASALALVLLKLELEKFLPQAVSSTYYGGELLQFLGIIHELQIICGISNMDLVNCSNNASNILWEYDNQSRIKQAQNAARDKGNRYRSGGSTPSRRKTKKIPREKSMYLKFITK</sequence>
<dbReference type="Pfam" id="PF00134">
    <property type="entry name" value="Cyclin_N"/>
    <property type="match status" value="1"/>
</dbReference>
<evidence type="ECO:0000313" key="3">
    <source>
        <dbReference type="EMBL" id="KAJ8951947.1"/>
    </source>
</evidence>
<proteinExistence type="predicted"/>
<accession>A0AAV8YKA5</accession>
<feature type="region of interest" description="Disordered" evidence="1">
    <location>
        <begin position="237"/>
        <end position="260"/>
    </location>
</feature>
<dbReference type="InterPro" id="IPR036915">
    <property type="entry name" value="Cyclin-like_sf"/>
</dbReference>
<name>A0AAV8YKA5_9CUCU</name>
<evidence type="ECO:0000259" key="2">
    <source>
        <dbReference type="Pfam" id="PF00134"/>
    </source>
</evidence>
<keyword evidence="4" id="KW-1185">Reference proteome</keyword>
<gene>
    <name evidence="3" type="ORF">NQ318_013615</name>
</gene>
<dbReference type="AlphaFoldDB" id="A0AAV8YKA5"/>
<dbReference type="Gene3D" id="1.10.472.10">
    <property type="entry name" value="Cyclin-like"/>
    <property type="match status" value="1"/>
</dbReference>
<dbReference type="InterPro" id="IPR006671">
    <property type="entry name" value="Cyclin_N"/>
</dbReference>
<protein>
    <recommendedName>
        <fullName evidence="2">Cyclin N-terminal domain-containing protein</fullName>
    </recommendedName>
</protein>
<dbReference type="SUPFAM" id="SSF47954">
    <property type="entry name" value="Cyclin-like"/>
    <property type="match status" value="1"/>
</dbReference>
<comment type="caution">
    <text evidence="3">The sequence shown here is derived from an EMBL/GenBank/DDBJ whole genome shotgun (WGS) entry which is preliminary data.</text>
</comment>
<dbReference type="Proteomes" id="UP001162162">
    <property type="component" value="Unassembled WGS sequence"/>
</dbReference>
<evidence type="ECO:0000256" key="1">
    <source>
        <dbReference type="SAM" id="MobiDB-lite"/>
    </source>
</evidence>
<dbReference type="EMBL" id="JAPWTK010000077">
    <property type="protein sequence ID" value="KAJ8951947.1"/>
    <property type="molecule type" value="Genomic_DNA"/>
</dbReference>
<organism evidence="3 4">
    <name type="scientific">Aromia moschata</name>
    <dbReference type="NCBI Taxonomy" id="1265417"/>
    <lineage>
        <taxon>Eukaryota</taxon>
        <taxon>Metazoa</taxon>
        <taxon>Ecdysozoa</taxon>
        <taxon>Arthropoda</taxon>
        <taxon>Hexapoda</taxon>
        <taxon>Insecta</taxon>
        <taxon>Pterygota</taxon>
        <taxon>Neoptera</taxon>
        <taxon>Endopterygota</taxon>
        <taxon>Coleoptera</taxon>
        <taxon>Polyphaga</taxon>
        <taxon>Cucujiformia</taxon>
        <taxon>Chrysomeloidea</taxon>
        <taxon>Cerambycidae</taxon>
        <taxon>Cerambycinae</taxon>
        <taxon>Callichromatini</taxon>
        <taxon>Aromia</taxon>
    </lineage>
</organism>
<reference evidence="3" key="1">
    <citation type="journal article" date="2023" name="Insect Mol. Biol.">
        <title>Genome sequencing provides insights into the evolution of gene families encoding plant cell wall-degrading enzymes in longhorned beetles.</title>
        <authorList>
            <person name="Shin N.R."/>
            <person name="Okamura Y."/>
            <person name="Kirsch R."/>
            <person name="Pauchet Y."/>
        </authorList>
    </citation>
    <scope>NUCLEOTIDE SEQUENCE</scope>
    <source>
        <strain evidence="3">AMC_N1</strain>
    </source>
</reference>
<evidence type="ECO:0000313" key="4">
    <source>
        <dbReference type="Proteomes" id="UP001162162"/>
    </source>
</evidence>